<accession>A0A7J6VFA0</accession>
<evidence type="ECO:0000313" key="3">
    <source>
        <dbReference type="Proteomes" id="UP000554482"/>
    </source>
</evidence>
<gene>
    <name evidence="2" type="ORF">FRX31_027411</name>
</gene>
<comment type="caution">
    <text evidence="2">The sequence shown here is derived from an EMBL/GenBank/DDBJ whole genome shotgun (WGS) entry which is preliminary data.</text>
</comment>
<proteinExistence type="predicted"/>
<evidence type="ECO:0000256" key="1">
    <source>
        <dbReference type="SAM" id="MobiDB-lite"/>
    </source>
</evidence>
<reference evidence="2 3" key="1">
    <citation type="submission" date="2020-06" db="EMBL/GenBank/DDBJ databases">
        <title>Transcriptomic and genomic resources for Thalictrum thalictroides and T. hernandezii: Facilitating candidate gene discovery in an emerging model plant lineage.</title>
        <authorList>
            <person name="Arias T."/>
            <person name="Riano-Pachon D.M."/>
            <person name="Di Stilio V.S."/>
        </authorList>
    </citation>
    <scope>NUCLEOTIDE SEQUENCE [LARGE SCALE GENOMIC DNA]</scope>
    <source>
        <strain evidence="3">cv. WT478/WT964</strain>
        <tissue evidence="2">Leaves</tissue>
    </source>
</reference>
<evidence type="ECO:0000313" key="2">
    <source>
        <dbReference type="EMBL" id="KAF5183002.1"/>
    </source>
</evidence>
<dbReference type="PANTHER" id="PTHR47481">
    <property type="match status" value="1"/>
</dbReference>
<feature type="compositionally biased region" description="Low complexity" evidence="1">
    <location>
        <begin position="277"/>
        <end position="313"/>
    </location>
</feature>
<feature type="non-terminal residue" evidence="2">
    <location>
        <position position="408"/>
    </location>
</feature>
<organism evidence="2 3">
    <name type="scientific">Thalictrum thalictroides</name>
    <name type="common">Rue-anemone</name>
    <name type="synonym">Anemone thalictroides</name>
    <dbReference type="NCBI Taxonomy" id="46969"/>
    <lineage>
        <taxon>Eukaryota</taxon>
        <taxon>Viridiplantae</taxon>
        <taxon>Streptophyta</taxon>
        <taxon>Embryophyta</taxon>
        <taxon>Tracheophyta</taxon>
        <taxon>Spermatophyta</taxon>
        <taxon>Magnoliopsida</taxon>
        <taxon>Ranunculales</taxon>
        <taxon>Ranunculaceae</taxon>
        <taxon>Thalictroideae</taxon>
        <taxon>Thalictrum</taxon>
    </lineage>
</organism>
<dbReference type="EMBL" id="JABWDY010034019">
    <property type="protein sequence ID" value="KAF5183002.1"/>
    <property type="molecule type" value="Genomic_DNA"/>
</dbReference>
<feature type="region of interest" description="Disordered" evidence="1">
    <location>
        <begin position="1"/>
        <end position="36"/>
    </location>
</feature>
<dbReference type="Proteomes" id="UP000554482">
    <property type="component" value="Unassembled WGS sequence"/>
</dbReference>
<name>A0A7J6VFA0_THATH</name>
<sequence>MASSDSSSSTSTTASSSSTSTMASSSSSSSNSLLAPSSASVSASGSSSSTQSLSLHNVTNLVSIKLDRSNFLLWKSQMLPILYSQDLYQYIDNEVLVPPKQIIDDKTNTLVKNPEFTTWHKVDQMLLSWIRATLTQPVLGQVTSLSTSREVWHSLEASFASQNQARVLQLRLQLQTIKKGSFTMTEYVDQVRSICDSLAMILLPASDSDMVLHTLTGLGPDYEPFVTSITTRQSLPTFVELHAYLLAQESRRGYLNDVTTETTTTTALIARNDHHGNNFTSRNFNSNNGSSNRGRNNNRGNNNYRGRGRNGFSHNNRGGHYNYRSYNGNPSYNSTQVAVEQPSLLGPGPTPYASTRCQLCQLPGHVVIKCPQLIQAQGQQRFNQSLQPADMPQSFAAMNISSTPYDQH</sequence>
<dbReference type="Pfam" id="PF14223">
    <property type="entry name" value="Retrotran_gag_2"/>
    <property type="match status" value="1"/>
</dbReference>
<dbReference type="OrthoDB" id="1845088at2759"/>
<dbReference type="AlphaFoldDB" id="A0A7J6VFA0"/>
<protein>
    <submittedName>
        <fullName evidence="2">Integrase, catalytic core</fullName>
    </submittedName>
</protein>
<keyword evidence="3" id="KW-1185">Reference proteome</keyword>
<feature type="region of interest" description="Disordered" evidence="1">
    <location>
        <begin position="273"/>
        <end position="320"/>
    </location>
</feature>
<dbReference type="PANTHER" id="PTHR47481:SF10">
    <property type="entry name" value="COPIA-LIKE POLYPROTEIN_RETROTRANSPOSON"/>
    <property type="match status" value="1"/>
</dbReference>